<keyword evidence="1" id="KW-0863">Zinc-finger</keyword>
<dbReference type="InterPro" id="IPR036236">
    <property type="entry name" value="Znf_C2H2_sf"/>
</dbReference>
<dbReference type="PROSITE" id="PS50157">
    <property type="entry name" value="ZINC_FINGER_C2H2_2"/>
    <property type="match status" value="1"/>
</dbReference>
<dbReference type="SMART" id="SM00355">
    <property type="entry name" value="ZnF_C2H2"/>
    <property type="match status" value="2"/>
</dbReference>
<dbReference type="SUPFAM" id="SSF57667">
    <property type="entry name" value="beta-beta-alpha zinc fingers"/>
    <property type="match status" value="1"/>
</dbReference>
<accession>A0A146LHY3</accession>
<feature type="domain" description="C2H2-type" evidence="2">
    <location>
        <begin position="6"/>
        <end position="33"/>
    </location>
</feature>
<evidence type="ECO:0000256" key="1">
    <source>
        <dbReference type="PROSITE-ProRule" id="PRU00042"/>
    </source>
</evidence>
<dbReference type="PANTHER" id="PTHR33936:SF24">
    <property type="entry name" value="C2H2-TYPE DOMAIN-CONTAINING PROTEIN"/>
    <property type="match status" value="1"/>
</dbReference>
<dbReference type="InterPro" id="IPR052797">
    <property type="entry name" value="RegFact_GeneExpr_CellDeath"/>
</dbReference>
<proteinExistence type="predicted"/>
<reference evidence="4" key="1">
    <citation type="journal article" date="2016" name="Gigascience">
        <title>De novo construction of an expanded transcriptome assembly for the western tarnished plant bug, Lygus hesperus.</title>
        <authorList>
            <person name="Tassone E.E."/>
            <person name="Geib S.M."/>
            <person name="Hall B."/>
            <person name="Fabrick J.A."/>
            <person name="Brent C.S."/>
            <person name="Hull J.J."/>
        </authorList>
    </citation>
    <scope>NUCLEOTIDE SEQUENCE</scope>
</reference>
<evidence type="ECO:0000313" key="4">
    <source>
        <dbReference type="EMBL" id="JAQ06080.1"/>
    </source>
</evidence>
<evidence type="ECO:0000259" key="2">
    <source>
        <dbReference type="PROSITE" id="PS50157"/>
    </source>
</evidence>
<organism evidence="4">
    <name type="scientific">Lygus hesperus</name>
    <name type="common">Western plant bug</name>
    <dbReference type="NCBI Taxonomy" id="30085"/>
    <lineage>
        <taxon>Eukaryota</taxon>
        <taxon>Metazoa</taxon>
        <taxon>Ecdysozoa</taxon>
        <taxon>Arthropoda</taxon>
        <taxon>Hexapoda</taxon>
        <taxon>Insecta</taxon>
        <taxon>Pterygota</taxon>
        <taxon>Neoptera</taxon>
        <taxon>Paraneoptera</taxon>
        <taxon>Hemiptera</taxon>
        <taxon>Heteroptera</taxon>
        <taxon>Panheteroptera</taxon>
        <taxon>Cimicomorpha</taxon>
        <taxon>Miridae</taxon>
        <taxon>Mirini</taxon>
        <taxon>Lygus</taxon>
    </lineage>
</organism>
<dbReference type="EMBL" id="GDHC01012549">
    <property type="protein sequence ID" value="JAQ06080.1"/>
    <property type="molecule type" value="Transcribed_RNA"/>
</dbReference>
<dbReference type="InterPro" id="IPR013087">
    <property type="entry name" value="Znf_C2H2_type"/>
</dbReference>
<evidence type="ECO:0000259" key="3">
    <source>
        <dbReference type="PROSITE" id="PS50966"/>
    </source>
</evidence>
<dbReference type="PANTHER" id="PTHR33936">
    <property type="entry name" value="PROTEIN CBG17840"/>
    <property type="match status" value="1"/>
</dbReference>
<name>A0A146LHY3_LYGHE</name>
<dbReference type="Gene3D" id="3.30.160.60">
    <property type="entry name" value="Classic Zinc Finger"/>
    <property type="match status" value="1"/>
</dbReference>
<evidence type="ECO:0008006" key="5">
    <source>
        <dbReference type="Google" id="ProtNLM"/>
    </source>
</evidence>
<protein>
    <recommendedName>
        <fullName evidence="5">SWIM-type domain-containing protein</fullName>
    </recommendedName>
</protein>
<keyword evidence="1" id="KW-0862">Zinc</keyword>
<dbReference type="GO" id="GO:0008270">
    <property type="term" value="F:zinc ion binding"/>
    <property type="evidence" value="ECO:0007669"/>
    <property type="project" value="UniProtKB-KW"/>
</dbReference>
<feature type="domain" description="SWIM-type" evidence="3">
    <location>
        <begin position="588"/>
        <end position="620"/>
    </location>
</feature>
<sequence>MAGGRYKCDDCDFKTDRKFNLKRHRTRHHGNVGNIEKVKGGFKCSMCGTKGLSKIGLRLHYTSDHGIPVETKHLRFENVEEFISWKADIEKKTSSRFFKKTGTKTIKMEDKKVEYYQCHRNGVYKSRGTGKRKIKLQSSNKIDGFCPAAITAAYLDPEDTVDVSYTPTHVGHGNDLRRVNLTREQKKMLAEKIESNVPFDQILGEVGGNVSEERVERIHLLKRRDLHNIKRNLNSSRATQQSNSYGSFDSWAKNNMNTGLVRFYKPRGVPSSSYPNLAAEDFLMVIANDAQLNLLEMYGQDCVCFYGSGNLDNCDFQLTTILVLDELHQAIPCALMFSSKSEVASLSIFISVLRNILKGSVSPKVLVVDITDDYRNAWNSVMAPAAYELFSDKQVVQSWRENLRKIKGEKKQKETLARLQGILQEKNRGIFSTLLVQTLAELDADEDTSEYAIYFRSEFLAHVRCWAHCYRNHLGFDDNVKIENLHLVLMYINRHCKRVKRLDVAVHSMMNFIREKLYKRTAFGSEVMESASIAIMKDRHQNAVDMIGVQIQRKGDTWVFSKSLKSTHKFEIVRSAFDCNCSTKCEKCKACVHMFRCSCQDFAISWNVCKHIHRVAMHCQQDGVEAMSLSSETSPIAAAAVPQVAAPSGSHVDPVPISAETALNTAASITKFETVSCNQADPVPTSAKTSLITAATIPQDEVVSHSRVIATRISAETSPISGAAFAQNEAVSCGQVVSVPVSGESSLITAASFTQNEAASGRQVDPAPISTETFITSAGLSQDEAVSGDLFLNIFDDGNPETPEQMDVNVFSEDMNASTAIEEIKRRLISSFKELVERHVNTLEHVEICENAISSILPTIEATRTSIPNAEFAVEDSSLWPED</sequence>
<dbReference type="InterPro" id="IPR007527">
    <property type="entry name" value="Znf_SWIM"/>
</dbReference>
<keyword evidence="1" id="KW-0479">Metal-binding</keyword>
<gene>
    <name evidence="4" type="ORF">g.84641</name>
</gene>
<dbReference type="AlphaFoldDB" id="A0A146LHY3"/>
<dbReference type="PROSITE" id="PS50966">
    <property type="entry name" value="ZF_SWIM"/>
    <property type="match status" value="1"/>
</dbReference>